<keyword evidence="6" id="KW-0764">Sulfate transport</keyword>
<dbReference type="SUPFAM" id="SSF161098">
    <property type="entry name" value="MetI-like"/>
    <property type="match status" value="1"/>
</dbReference>
<dbReference type="InterPro" id="IPR035906">
    <property type="entry name" value="MetI-like_sf"/>
</dbReference>
<evidence type="ECO:0000313" key="12">
    <source>
        <dbReference type="EMBL" id="SYX85783.1"/>
    </source>
</evidence>
<dbReference type="InterPro" id="IPR005667">
    <property type="entry name" value="Sulph_transpt2"/>
</dbReference>
<keyword evidence="4 10" id="KW-0812">Transmembrane</keyword>
<name>A0A383RG04_PAEAL</name>
<evidence type="ECO:0000256" key="8">
    <source>
        <dbReference type="ARBA" id="ARBA00025323"/>
    </source>
</evidence>
<dbReference type="PANTHER" id="PTHR30406:SF1">
    <property type="entry name" value="SULFATE TRANSPORT SYSTEM PERMEASE PROTEIN CYSW"/>
    <property type="match status" value="1"/>
</dbReference>
<comment type="subcellular location">
    <subcellularLocation>
        <location evidence="1">Membrane</location>
        <topology evidence="1">Multi-pass membrane protein</topology>
    </subcellularLocation>
</comment>
<keyword evidence="3" id="KW-0813">Transport</keyword>
<evidence type="ECO:0000256" key="2">
    <source>
        <dbReference type="ARBA" id="ARBA00011779"/>
    </source>
</evidence>
<dbReference type="AlphaFoldDB" id="A0A383RG04"/>
<feature type="transmembrane region" description="Helical" evidence="10">
    <location>
        <begin position="84"/>
        <end position="113"/>
    </location>
</feature>
<dbReference type="Proteomes" id="UP000304148">
    <property type="component" value="Chromosome"/>
</dbReference>
<evidence type="ECO:0000256" key="9">
    <source>
        <dbReference type="SAM" id="MobiDB-lite"/>
    </source>
</evidence>
<reference evidence="13" key="1">
    <citation type="submission" date="2018-08" db="EMBL/GenBank/DDBJ databases">
        <authorList>
            <person name="Chevrot R."/>
        </authorList>
    </citation>
    <scope>NUCLEOTIDE SEQUENCE [LARGE SCALE GENOMIC DNA]</scope>
</reference>
<feature type="transmembrane region" description="Helical" evidence="10">
    <location>
        <begin position="227"/>
        <end position="252"/>
    </location>
</feature>
<dbReference type="EMBL" id="LS992241">
    <property type="protein sequence ID" value="SYX85783.1"/>
    <property type="molecule type" value="Genomic_DNA"/>
</dbReference>
<evidence type="ECO:0000256" key="1">
    <source>
        <dbReference type="ARBA" id="ARBA00004141"/>
    </source>
</evidence>
<feature type="domain" description="ABC transmembrane type-1" evidence="11">
    <location>
        <begin position="87"/>
        <end position="293"/>
    </location>
</feature>
<keyword evidence="7 10" id="KW-0472">Membrane</keyword>
<dbReference type="InterPro" id="IPR000515">
    <property type="entry name" value="MetI-like"/>
</dbReference>
<accession>A0A383RG04</accession>
<organism evidence="12 13">
    <name type="scientific">Paenibacillus alvei</name>
    <name type="common">Bacillus alvei</name>
    <dbReference type="NCBI Taxonomy" id="44250"/>
    <lineage>
        <taxon>Bacteria</taxon>
        <taxon>Bacillati</taxon>
        <taxon>Bacillota</taxon>
        <taxon>Bacilli</taxon>
        <taxon>Bacillales</taxon>
        <taxon>Paenibacillaceae</taxon>
        <taxon>Paenibacillus</taxon>
    </lineage>
</organism>
<evidence type="ECO:0000256" key="6">
    <source>
        <dbReference type="ARBA" id="ARBA00023032"/>
    </source>
</evidence>
<comment type="subunit">
    <text evidence="2">The complex is composed of two ATP-binding proteins (CysA), two transmembrane proteins (CysT and CysW) and a solute-binding protein (CysP).</text>
</comment>
<dbReference type="GO" id="GO:0005886">
    <property type="term" value="C:plasma membrane"/>
    <property type="evidence" value="ECO:0007669"/>
    <property type="project" value="TreeGrafter"/>
</dbReference>
<dbReference type="GO" id="GO:0015419">
    <property type="term" value="F:ABC-type sulfate transporter activity"/>
    <property type="evidence" value="ECO:0007669"/>
    <property type="project" value="InterPro"/>
</dbReference>
<sequence length="306" mass="33271">MKHTPYHRPNSSEEPHQVLTASQSSAAVHDPHPHSRSKLQLLLIILTYAVFITLLIAPLLQMLLGAFQGGWGSALASLLRPESLHALGVTAAVVGVVTLLNVVFGVWLSIVLVRGGWLNGFVRRLLNAIIDLPFAVSPIIGGFMIVLLLGPQTVMGTLFANMGVQIVYAFPGMVLATLFVTFPLLIREVVPVLQEIGTQQEEAASMLGAYDWTTFWKVTWPSIRWGVLYGVVLTIARSLGEFGAILVVSGNIMNKTQTATTLVYQDVENFNITAASSLALVLVFSSIILLLVMEWAKRHAGRKGVH</sequence>
<evidence type="ECO:0000259" key="11">
    <source>
        <dbReference type="PROSITE" id="PS50928"/>
    </source>
</evidence>
<protein>
    <submittedName>
        <fullName evidence="12">Sulfate transport system permease protein CysW</fullName>
    </submittedName>
</protein>
<evidence type="ECO:0000256" key="4">
    <source>
        <dbReference type="ARBA" id="ARBA00022692"/>
    </source>
</evidence>
<dbReference type="CDD" id="cd06261">
    <property type="entry name" value="TM_PBP2"/>
    <property type="match status" value="1"/>
</dbReference>
<dbReference type="NCBIfam" id="TIGR00969">
    <property type="entry name" value="3a0106s02"/>
    <property type="match status" value="1"/>
</dbReference>
<comment type="function">
    <text evidence="8">Part of the ABC transporter complex CysAWTP (TC 3.A.1.6.1) involved in sulfate/thiosulfate import. Probably responsible for the translocation of the substrate across the membrane.</text>
</comment>
<dbReference type="Gene3D" id="1.10.3720.10">
    <property type="entry name" value="MetI-like"/>
    <property type="match status" value="1"/>
</dbReference>
<evidence type="ECO:0000256" key="10">
    <source>
        <dbReference type="SAM" id="Phobius"/>
    </source>
</evidence>
<evidence type="ECO:0000256" key="5">
    <source>
        <dbReference type="ARBA" id="ARBA00022989"/>
    </source>
</evidence>
<dbReference type="PROSITE" id="PS50928">
    <property type="entry name" value="ABC_TM1"/>
    <property type="match status" value="1"/>
</dbReference>
<keyword evidence="5 10" id="KW-1133">Transmembrane helix</keyword>
<evidence type="ECO:0000313" key="13">
    <source>
        <dbReference type="Proteomes" id="UP000304148"/>
    </source>
</evidence>
<dbReference type="PANTHER" id="PTHR30406">
    <property type="entry name" value="SULFATE TRANSPORT SYSTEM PERMEASE PROTEIN"/>
    <property type="match status" value="1"/>
</dbReference>
<feature type="transmembrane region" description="Helical" evidence="10">
    <location>
        <begin position="272"/>
        <end position="293"/>
    </location>
</feature>
<evidence type="ECO:0000256" key="3">
    <source>
        <dbReference type="ARBA" id="ARBA00022448"/>
    </source>
</evidence>
<feature type="transmembrane region" description="Helical" evidence="10">
    <location>
        <begin position="41"/>
        <end position="64"/>
    </location>
</feature>
<evidence type="ECO:0000256" key="7">
    <source>
        <dbReference type="ARBA" id="ARBA00023136"/>
    </source>
</evidence>
<feature type="region of interest" description="Disordered" evidence="9">
    <location>
        <begin position="1"/>
        <end position="32"/>
    </location>
</feature>
<feature type="transmembrane region" description="Helical" evidence="10">
    <location>
        <begin position="162"/>
        <end position="186"/>
    </location>
</feature>
<gene>
    <name evidence="12" type="primary">cysW</name>
    <name evidence="12" type="ORF">PBLR_14205</name>
</gene>
<proteinExistence type="predicted"/>
<dbReference type="Pfam" id="PF00528">
    <property type="entry name" value="BPD_transp_1"/>
    <property type="match status" value="1"/>
</dbReference>
<feature type="transmembrane region" description="Helical" evidence="10">
    <location>
        <begin position="125"/>
        <end position="150"/>
    </location>
</feature>